<dbReference type="InterPro" id="IPR050570">
    <property type="entry name" value="Cell_wall_metabolism_enzyme"/>
</dbReference>
<dbReference type="InterPro" id="IPR011055">
    <property type="entry name" value="Dup_hybrid_motif"/>
</dbReference>
<protein>
    <submittedName>
        <fullName evidence="4">M23 family metallopeptidase</fullName>
    </submittedName>
</protein>
<dbReference type="Gene3D" id="2.70.70.10">
    <property type="entry name" value="Glucose Permease (Domain IIA)"/>
    <property type="match status" value="1"/>
</dbReference>
<keyword evidence="1" id="KW-0732">Signal</keyword>
<dbReference type="InterPro" id="IPR016047">
    <property type="entry name" value="M23ase_b-sheet_dom"/>
</dbReference>
<dbReference type="PANTHER" id="PTHR21666">
    <property type="entry name" value="PEPTIDASE-RELATED"/>
    <property type="match status" value="1"/>
</dbReference>
<name>A0ABR9R170_9FIRM</name>
<dbReference type="CDD" id="cd12797">
    <property type="entry name" value="M23_peptidase"/>
    <property type="match status" value="1"/>
</dbReference>
<feature type="domain" description="M23ase beta-sheet core" evidence="3">
    <location>
        <begin position="103"/>
        <end position="197"/>
    </location>
</feature>
<dbReference type="PANTHER" id="PTHR21666:SF289">
    <property type="entry name" value="L-ALA--D-GLU ENDOPEPTIDASE"/>
    <property type="match status" value="1"/>
</dbReference>
<dbReference type="Proteomes" id="UP000768567">
    <property type="component" value="Unassembled WGS sequence"/>
</dbReference>
<comment type="caution">
    <text evidence="4">The sequence shown here is derived from an EMBL/GenBank/DDBJ whole genome shotgun (WGS) entry which is preliminary data.</text>
</comment>
<dbReference type="EMBL" id="JADCKC010000001">
    <property type="protein sequence ID" value="MBE5036853.1"/>
    <property type="molecule type" value="Genomic_DNA"/>
</dbReference>
<evidence type="ECO:0000256" key="2">
    <source>
        <dbReference type="SAM" id="MobiDB-lite"/>
    </source>
</evidence>
<evidence type="ECO:0000259" key="3">
    <source>
        <dbReference type="Pfam" id="PF01551"/>
    </source>
</evidence>
<feature type="region of interest" description="Disordered" evidence="2">
    <location>
        <begin position="38"/>
        <end position="63"/>
    </location>
</feature>
<evidence type="ECO:0000313" key="5">
    <source>
        <dbReference type="Proteomes" id="UP000768567"/>
    </source>
</evidence>
<dbReference type="SUPFAM" id="SSF51261">
    <property type="entry name" value="Duplicated hybrid motif"/>
    <property type="match status" value="1"/>
</dbReference>
<sequence>MQEQGLDAFGEERELVRFIQTGADALEEAAQQVAATLTREASTRETARTVHGRNAPEEAPAGSSLESYLPAFDLALPLPEGFSCTSGYGWRQDPVAADGSEDFHTGKDLAAAEGTPVYAAADGTVRAAALGSSYGNYVRILHEAGDETLYAHMQYVFVRPGQQVRQGQQIGTVGQTGNVTGPHLHFELLHAGIRYDPTQALGLA</sequence>
<organism evidence="4 5">
    <name type="scientific">Gemmiger gallinarum</name>
    <dbReference type="NCBI Taxonomy" id="2779354"/>
    <lineage>
        <taxon>Bacteria</taxon>
        <taxon>Bacillati</taxon>
        <taxon>Bacillota</taxon>
        <taxon>Clostridia</taxon>
        <taxon>Eubacteriales</taxon>
        <taxon>Gemmiger</taxon>
    </lineage>
</organism>
<evidence type="ECO:0000256" key="1">
    <source>
        <dbReference type="ARBA" id="ARBA00022729"/>
    </source>
</evidence>
<keyword evidence="5" id="KW-1185">Reference proteome</keyword>
<evidence type="ECO:0000313" key="4">
    <source>
        <dbReference type="EMBL" id="MBE5036853.1"/>
    </source>
</evidence>
<dbReference type="Pfam" id="PF01551">
    <property type="entry name" value="Peptidase_M23"/>
    <property type="match status" value="1"/>
</dbReference>
<reference evidence="4 5" key="1">
    <citation type="submission" date="2020-10" db="EMBL/GenBank/DDBJ databases">
        <title>ChiBAC.</title>
        <authorList>
            <person name="Zenner C."/>
            <person name="Hitch T.C.A."/>
            <person name="Clavel T."/>
        </authorList>
    </citation>
    <scope>NUCLEOTIDE SEQUENCE [LARGE SCALE GENOMIC DNA]</scope>
    <source>
        <strain evidence="4 5">DSM 109015</strain>
    </source>
</reference>
<accession>A0ABR9R170</accession>
<proteinExistence type="predicted"/>
<gene>
    <name evidence="4" type="ORF">INF35_03525</name>
</gene>